<evidence type="ECO:0000259" key="3">
    <source>
        <dbReference type="SMART" id="SM00645"/>
    </source>
</evidence>
<dbReference type="PROSITE" id="PS00640">
    <property type="entry name" value="THIOL_PROTEASE_ASN"/>
    <property type="match status" value="1"/>
</dbReference>
<dbReference type="InterPro" id="IPR013128">
    <property type="entry name" value="Peptidase_C1A"/>
</dbReference>
<sequence>MMSPTRGSQLITPEGRYTEAFVDFVQWVLPLGDWLVVIASSSSILWSFLWRSLSWRRGCQGRAAMYGAQALLTVAVLALSASYSEAGCYRGRPKPVIPVEDYHWNDESAPLLSSKHLPRRFDWGNVDGESFLVTSWGQHQPIYCGSCWVHGTLSMVQDRLKIRKKGRGPDVMLGRQTLLNCGAYEGYGAGCDGGDPIDVFRFMSKFGLPDESCATYTATDHKQFDQSLKHCPAGAFCRNCMPINDTADHCWAVKTPIKYMIKSYGKIEAKNKGDDIEEVMMSEIYHRGPIVCSISTPEDFTYGYRGGIYNDPKNYTYESIDHNVEVTGWGEKHGEPYWIVRNSWGTYWGELGFFKIRRGINSLFVNEDCWYAEPTFEEEEEVIDGDFSGSMYGLIDNDEEPLSETANGASGLDKALSKVRQELDKQLARAGVNSGLTSEMDAALGQVSGLASRLFGSAEKAADPASA</sequence>
<comment type="caution">
    <text evidence="4">The sequence shown here is derived from an EMBL/GenBank/DDBJ whole genome shotgun (WGS) entry which is preliminary data.</text>
</comment>
<feature type="domain" description="Peptidase C1A papain C-terminal" evidence="3">
    <location>
        <begin position="117"/>
        <end position="373"/>
    </location>
</feature>
<gene>
    <name evidence="4" type="primary">g3458</name>
    <name evidence="4" type="ORF">VP750_LOCUS2950</name>
</gene>
<dbReference type="SUPFAM" id="SSF54001">
    <property type="entry name" value="Cysteine proteinases"/>
    <property type="match status" value="1"/>
</dbReference>
<keyword evidence="5" id="KW-1185">Reference proteome</keyword>
<dbReference type="Proteomes" id="UP001497392">
    <property type="component" value="Unassembled WGS sequence"/>
</dbReference>
<dbReference type="Pfam" id="PF00112">
    <property type="entry name" value="Peptidase_C1"/>
    <property type="match status" value="1"/>
</dbReference>
<protein>
    <submittedName>
        <fullName evidence="4">G3458 protein</fullName>
    </submittedName>
</protein>
<keyword evidence="2" id="KW-1133">Transmembrane helix</keyword>
<reference evidence="4 5" key="1">
    <citation type="submission" date="2024-06" db="EMBL/GenBank/DDBJ databases">
        <authorList>
            <person name="Kraege A."/>
            <person name="Thomma B."/>
        </authorList>
    </citation>
    <scope>NUCLEOTIDE SEQUENCE [LARGE SCALE GENOMIC DNA]</scope>
</reference>
<evidence type="ECO:0000313" key="4">
    <source>
        <dbReference type="EMBL" id="CAL5221291.1"/>
    </source>
</evidence>
<dbReference type="EMBL" id="CAXHTA020000005">
    <property type="protein sequence ID" value="CAL5221291.1"/>
    <property type="molecule type" value="Genomic_DNA"/>
</dbReference>
<organism evidence="4 5">
    <name type="scientific">Coccomyxa viridis</name>
    <dbReference type="NCBI Taxonomy" id="1274662"/>
    <lineage>
        <taxon>Eukaryota</taxon>
        <taxon>Viridiplantae</taxon>
        <taxon>Chlorophyta</taxon>
        <taxon>core chlorophytes</taxon>
        <taxon>Trebouxiophyceae</taxon>
        <taxon>Trebouxiophyceae incertae sedis</taxon>
        <taxon>Coccomyxaceae</taxon>
        <taxon>Coccomyxa</taxon>
    </lineage>
</organism>
<dbReference type="InterPro" id="IPR025661">
    <property type="entry name" value="Pept_asp_AS"/>
</dbReference>
<dbReference type="InterPro" id="IPR038765">
    <property type="entry name" value="Papain-like_cys_pep_sf"/>
</dbReference>
<dbReference type="PANTHER" id="PTHR12411">
    <property type="entry name" value="CYSTEINE PROTEASE FAMILY C1-RELATED"/>
    <property type="match status" value="1"/>
</dbReference>
<keyword evidence="2" id="KW-0472">Membrane</keyword>
<evidence type="ECO:0000256" key="2">
    <source>
        <dbReference type="SAM" id="Phobius"/>
    </source>
</evidence>
<comment type="similarity">
    <text evidence="1">Belongs to the peptidase C1 family.</text>
</comment>
<evidence type="ECO:0000313" key="5">
    <source>
        <dbReference type="Proteomes" id="UP001497392"/>
    </source>
</evidence>
<feature type="transmembrane region" description="Helical" evidence="2">
    <location>
        <begin position="63"/>
        <end position="83"/>
    </location>
</feature>
<dbReference type="SMART" id="SM00645">
    <property type="entry name" value="Pept_C1"/>
    <property type="match status" value="1"/>
</dbReference>
<keyword evidence="2" id="KW-0812">Transmembrane</keyword>
<proteinExistence type="inferred from homology"/>
<dbReference type="InterPro" id="IPR000668">
    <property type="entry name" value="Peptidase_C1A_C"/>
</dbReference>
<feature type="transmembrane region" description="Helical" evidence="2">
    <location>
        <begin position="34"/>
        <end position="51"/>
    </location>
</feature>
<name>A0ABP1FPG0_9CHLO</name>
<evidence type="ECO:0000256" key="1">
    <source>
        <dbReference type="ARBA" id="ARBA00008455"/>
    </source>
</evidence>
<accession>A0ABP1FPG0</accession>
<dbReference type="Gene3D" id="3.90.70.10">
    <property type="entry name" value="Cysteine proteinases"/>
    <property type="match status" value="1"/>
</dbReference>